<proteinExistence type="inferred from homology"/>
<dbReference type="Gene3D" id="2.30.39.10">
    <property type="entry name" value="Alpha-1-antitrypsin, domain 1"/>
    <property type="match status" value="1"/>
</dbReference>
<evidence type="ECO:0000256" key="4">
    <source>
        <dbReference type="RuleBase" id="RU000411"/>
    </source>
</evidence>
<feature type="domain" description="Serpin" evidence="5">
    <location>
        <begin position="68"/>
        <end position="393"/>
    </location>
</feature>
<sequence>MENMSKTLVLRKSIFNPKFLKMNYHFIFFCALFSILNFQNLFSVEARKSTRNTGNLGIFAEGIKKFSAEYFKILTKTQNGNFISSPLSTAMVLALATHGADNNTRQQLSNVLNFPIQDSKFEYIFYSLIKIFNNSQNVDWRFANGVLVDNKIQIKNTELLKFSTIFDSEIKSASFEDECVLAAEIDEWYWRKTQGKIIEFENADELHEGELIGLSAAYFNGKCLPSIETQKGYFEFSNGEVNEIETVCSTLKLKYNYILGNQVLSYKLPFENKNFRNKYSMYIFFPVDGTNLKVIYDNLDRIDFKNLFPHPASCQKICIPKFNITSEFVLTPYLKEMKITDMFGELAVFSNFESEGHVKMADVIQKISVGIDSNPHSNCDYKNSEQILLLISN</sequence>
<dbReference type="InterPro" id="IPR042185">
    <property type="entry name" value="Serpin_sf_2"/>
</dbReference>
<dbReference type="EMBL" id="JAQQBR010001948">
    <property type="protein sequence ID" value="KAK0158086.1"/>
    <property type="molecule type" value="Genomic_DNA"/>
</dbReference>
<reference evidence="6" key="2">
    <citation type="submission" date="2023-03" db="EMBL/GenBank/DDBJ databases">
        <authorList>
            <person name="Inwood S.N."/>
            <person name="Skelly J.G."/>
            <person name="Guhlin J."/>
            <person name="Harrop T.W.R."/>
            <person name="Goldson S.G."/>
            <person name="Dearden P.K."/>
        </authorList>
    </citation>
    <scope>NUCLEOTIDE SEQUENCE</scope>
    <source>
        <strain evidence="6">Lincoln</strain>
        <tissue evidence="6">Whole body</tissue>
    </source>
</reference>
<name>A0AA39EYY4_MICHY</name>
<dbReference type="AlphaFoldDB" id="A0AA39EYY4"/>
<accession>A0AA39EYY4</accession>
<keyword evidence="3" id="KW-0722">Serine protease inhibitor</keyword>
<dbReference type="GO" id="GO:0004867">
    <property type="term" value="F:serine-type endopeptidase inhibitor activity"/>
    <property type="evidence" value="ECO:0007669"/>
    <property type="project" value="UniProtKB-KW"/>
</dbReference>
<dbReference type="PANTHER" id="PTHR11461">
    <property type="entry name" value="SERINE PROTEASE INHIBITOR, SERPIN"/>
    <property type="match status" value="1"/>
</dbReference>
<dbReference type="PANTHER" id="PTHR11461:SF211">
    <property type="entry name" value="GH10112P-RELATED"/>
    <property type="match status" value="1"/>
</dbReference>
<dbReference type="Gene3D" id="3.30.497.10">
    <property type="entry name" value="Antithrombin, subunit I, domain 2"/>
    <property type="match status" value="1"/>
</dbReference>
<evidence type="ECO:0000256" key="2">
    <source>
        <dbReference type="ARBA" id="ARBA00022690"/>
    </source>
</evidence>
<dbReference type="SMART" id="SM00093">
    <property type="entry name" value="SERPIN"/>
    <property type="match status" value="1"/>
</dbReference>
<keyword evidence="7" id="KW-1185">Reference proteome</keyword>
<evidence type="ECO:0000313" key="7">
    <source>
        <dbReference type="Proteomes" id="UP001168972"/>
    </source>
</evidence>
<keyword evidence="2" id="KW-0646">Protease inhibitor</keyword>
<dbReference type="InterPro" id="IPR042178">
    <property type="entry name" value="Serpin_sf_1"/>
</dbReference>
<comment type="similarity">
    <text evidence="1 4">Belongs to the serpin family.</text>
</comment>
<evidence type="ECO:0000256" key="1">
    <source>
        <dbReference type="ARBA" id="ARBA00009500"/>
    </source>
</evidence>
<dbReference type="Pfam" id="PF00079">
    <property type="entry name" value="Serpin"/>
    <property type="match status" value="1"/>
</dbReference>
<reference evidence="6" key="1">
    <citation type="journal article" date="2023" name="bioRxiv">
        <title>Scaffold-level genome assemblies of two parasitoid biocontrol wasps reveal the parthenogenesis mechanism and an associated novel virus.</title>
        <authorList>
            <person name="Inwood S."/>
            <person name="Skelly J."/>
            <person name="Guhlin J."/>
            <person name="Harrop T."/>
            <person name="Goldson S."/>
            <person name="Dearden P."/>
        </authorList>
    </citation>
    <scope>NUCLEOTIDE SEQUENCE</scope>
    <source>
        <strain evidence="6">Lincoln</strain>
        <tissue evidence="6">Whole body</tissue>
    </source>
</reference>
<protein>
    <recommendedName>
        <fullName evidence="5">Serpin domain-containing protein</fullName>
    </recommendedName>
</protein>
<dbReference type="InterPro" id="IPR036186">
    <property type="entry name" value="Serpin_sf"/>
</dbReference>
<dbReference type="GO" id="GO:0005615">
    <property type="term" value="C:extracellular space"/>
    <property type="evidence" value="ECO:0007669"/>
    <property type="project" value="InterPro"/>
</dbReference>
<evidence type="ECO:0000313" key="6">
    <source>
        <dbReference type="EMBL" id="KAK0158086.1"/>
    </source>
</evidence>
<comment type="caution">
    <text evidence="6">The sequence shown here is derived from an EMBL/GenBank/DDBJ whole genome shotgun (WGS) entry which is preliminary data.</text>
</comment>
<organism evidence="6 7">
    <name type="scientific">Microctonus hyperodae</name>
    <name type="common">Parasitoid wasp</name>
    <dbReference type="NCBI Taxonomy" id="165561"/>
    <lineage>
        <taxon>Eukaryota</taxon>
        <taxon>Metazoa</taxon>
        <taxon>Ecdysozoa</taxon>
        <taxon>Arthropoda</taxon>
        <taxon>Hexapoda</taxon>
        <taxon>Insecta</taxon>
        <taxon>Pterygota</taxon>
        <taxon>Neoptera</taxon>
        <taxon>Endopterygota</taxon>
        <taxon>Hymenoptera</taxon>
        <taxon>Apocrita</taxon>
        <taxon>Ichneumonoidea</taxon>
        <taxon>Braconidae</taxon>
        <taxon>Euphorinae</taxon>
        <taxon>Microctonus</taxon>
    </lineage>
</organism>
<dbReference type="InterPro" id="IPR000215">
    <property type="entry name" value="Serpin_fam"/>
</dbReference>
<gene>
    <name evidence="6" type="ORF">PV327_011137</name>
</gene>
<dbReference type="InterPro" id="IPR023796">
    <property type="entry name" value="Serpin_dom"/>
</dbReference>
<dbReference type="Proteomes" id="UP001168972">
    <property type="component" value="Unassembled WGS sequence"/>
</dbReference>
<dbReference type="SUPFAM" id="SSF56574">
    <property type="entry name" value="Serpins"/>
    <property type="match status" value="1"/>
</dbReference>
<evidence type="ECO:0000256" key="3">
    <source>
        <dbReference type="ARBA" id="ARBA00022900"/>
    </source>
</evidence>
<evidence type="ECO:0000259" key="5">
    <source>
        <dbReference type="SMART" id="SM00093"/>
    </source>
</evidence>